<protein>
    <submittedName>
        <fullName evidence="1">DUF3703 domain-containing protein</fullName>
    </submittedName>
</protein>
<dbReference type="InterPro" id="IPR022172">
    <property type="entry name" value="DUF3703"/>
</dbReference>
<sequence length="112" mass="13077">MNKELRQAFQHELITAKVLYLEGDFDNCFLHLERAHILGQSYVFRHTLSHWWMLKVGFKTGDKKEVLGQVLRIFASIIFSRIWVPKGNTGGANVNPFRPMPIPDDLRKLLRD</sequence>
<evidence type="ECO:0000313" key="2">
    <source>
        <dbReference type="Proteomes" id="UP001231915"/>
    </source>
</evidence>
<dbReference type="Pfam" id="PF12487">
    <property type="entry name" value="DUF3703"/>
    <property type="match status" value="1"/>
</dbReference>
<comment type="caution">
    <text evidence="1">The sequence shown here is derived from an EMBL/GenBank/DDBJ whole genome shotgun (WGS) entry which is preliminary data.</text>
</comment>
<accession>A0ABT7EII4</accession>
<evidence type="ECO:0000313" key="1">
    <source>
        <dbReference type="EMBL" id="MDK2594827.1"/>
    </source>
</evidence>
<dbReference type="Proteomes" id="UP001231915">
    <property type="component" value="Unassembled WGS sequence"/>
</dbReference>
<proteinExistence type="predicted"/>
<gene>
    <name evidence="1" type="ORF">QNM18_07120</name>
</gene>
<dbReference type="RefSeq" id="WP_284136755.1">
    <property type="nucleotide sequence ID" value="NZ_JASJUT010000002.1"/>
</dbReference>
<dbReference type="EMBL" id="JASJUT010000002">
    <property type="protein sequence ID" value="MDK2594827.1"/>
    <property type="molecule type" value="Genomic_DNA"/>
</dbReference>
<keyword evidence="2" id="KW-1185">Reference proteome</keyword>
<reference evidence="1 2" key="1">
    <citation type="submission" date="2023-05" db="EMBL/GenBank/DDBJ databases">
        <title>Pseudoalteromonas ardens sp. nov., Pseudoalteromonas obscura sp. nov., and Pseudoalteromonas umbrosa sp. nov., isolated from the coral Montipora capitata.</title>
        <authorList>
            <person name="Thomas E.M."/>
            <person name="Smith E.M."/>
            <person name="Papke E."/>
            <person name="Shlafstein M.D."/>
            <person name="Oline D.K."/>
            <person name="Videau P."/>
            <person name="Saw J.H."/>
            <person name="Strangman W.K."/>
            <person name="Ushijima B."/>
        </authorList>
    </citation>
    <scope>NUCLEOTIDE SEQUENCE [LARGE SCALE GENOMIC DNA]</scope>
    <source>
        <strain evidence="1 2">P94</strain>
    </source>
</reference>
<name>A0ABT7EII4_9GAMM</name>
<organism evidence="1 2">
    <name type="scientific">Pseudoalteromonas obscura</name>
    <dbReference type="NCBI Taxonomy" id="3048491"/>
    <lineage>
        <taxon>Bacteria</taxon>
        <taxon>Pseudomonadati</taxon>
        <taxon>Pseudomonadota</taxon>
        <taxon>Gammaproteobacteria</taxon>
        <taxon>Alteromonadales</taxon>
        <taxon>Pseudoalteromonadaceae</taxon>
        <taxon>Pseudoalteromonas</taxon>
    </lineage>
</organism>